<dbReference type="Gene3D" id="3.30.200.20">
    <property type="entry name" value="Phosphorylase Kinase, domain 1"/>
    <property type="match status" value="1"/>
</dbReference>
<keyword evidence="6 17" id="KW-0732">Signal</keyword>
<evidence type="ECO:0000256" key="14">
    <source>
        <dbReference type="PIRNR" id="PIRNR000641"/>
    </source>
</evidence>
<keyword evidence="12" id="KW-1015">Disulfide bond</keyword>
<evidence type="ECO:0000256" key="13">
    <source>
        <dbReference type="ARBA" id="ARBA00023180"/>
    </source>
</evidence>
<dbReference type="InterPro" id="IPR003609">
    <property type="entry name" value="Pan_app"/>
</dbReference>
<feature type="domain" description="Apple" evidence="20">
    <location>
        <begin position="328"/>
        <end position="425"/>
    </location>
</feature>
<feature type="signal peptide" evidence="17">
    <location>
        <begin position="1"/>
        <end position="20"/>
    </location>
</feature>
<reference evidence="21" key="1">
    <citation type="journal article" date="2023" name="Plant Biotechnol. J.">
        <title>Chromosome-level wild Hevea brasiliensis genome provides new tools for genomic-assisted breeding and valuable loci to elevate rubber yield.</title>
        <authorList>
            <person name="Cheng H."/>
            <person name="Song X."/>
            <person name="Hu Y."/>
            <person name="Wu T."/>
            <person name="Yang Q."/>
            <person name="An Z."/>
            <person name="Feng S."/>
            <person name="Deng Z."/>
            <person name="Wu W."/>
            <person name="Zeng X."/>
            <person name="Tu M."/>
            <person name="Wang X."/>
            <person name="Huang H."/>
        </authorList>
    </citation>
    <scope>NUCLEOTIDE SEQUENCE</scope>
    <source>
        <strain evidence="21">MT/VB/25A 57/8</strain>
    </source>
</reference>
<feature type="transmembrane region" description="Helical" evidence="16">
    <location>
        <begin position="381"/>
        <end position="403"/>
    </location>
</feature>
<evidence type="ECO:0000259" key="18">
    <source>
        <dbReference type="PROSITE" id="PS50011"/>
    </source>
</evidence>
<evidence type="ECO:0000256" key="9">
    <source>
        <dbReference type="ARBA" id="ARBA00022840"/>
    </source>
</evidence>
<dbReference type="InterPro" id="IPR000858">
    <property type="entry name" value="S_locus_glycoprot_dom"/>
</dbReference>
<dbReference type="Pfam" id="PF07714">
    <property type="entry name" value="PK_Tyr_Ser-Thr"/>
    <property type="match status" value="1"/>
</dbReference>
<evidence type="ECO:0000256" key="6">
    <source>
        <dbReference type="ARBA" id="ARBA00022729"/>
    </source>
</evidence>
<evidence type="ECO:0000256" key="15">
    <source>
        <dbReference type="SAM" id="MobiDB-lite"/>
    </source>
</evidence>
<dbReference type="SUPFAM" id="SSF51110">
    <property type="entry name" value="alpha-D-mannose-specific plant lectins"/>
    <property type="match status" value="1"/>
</dbReference>
<dbReference type="EMBL" id="JARPOI010000004">
    <property type="protein sequence ID" value="KAJ9182787.1"/>
    <property type="molecule type" value="Genomic_DNA"/>
</dbReference>
<dbReference type="Pfam" id="PF00954">
    <property type="entry name" value="S_locus_glycop"/>
    <property type="match status" value="1"/>
</dbReference>
<keyword evidence="10 16" id="KW-1133">Transmembrane helix</keyword>
<evidence type="ECO:0000256" key="12">
    <source>
        <dbReference type="ARBA" id="ARBA00023157"/>
    </source>
</evidence>
<comment type="similarity">
    <text evidence="14">Belongs to the protein kinase superfamily. Ser/Thr protein kinase family.</text>
</comment>
<keyword evidence="11 16" id="KW-0472">Membrane</keyword>
<keyword evidence="7 14" id="KW-0547">Nucleotide-binding</keyword>
<dbReference type="EC" id="2.7.11.1" evidence="14"/>
<feature type="region of interest" description="Disordered" evidence="15">
    <location>
        <begin position="710"/>
        <end position="739"/>
    </location>
</feature>
<dbReference type="PROSITE" id="PS50927">
    <property type="entry name" value="BULB_LECTIN"/>
    <property type="match status" value="1"/>
</dbReference>
<dbReference type="Pfam" id="PF08276">
    <property type="entry name" value="PAN_2"/>
    <property type="match status" value="1"/>
</dbReference>
<evidence type="ECO:0000256" key="16">
    <source>
        <dbReference type="SAM" id="Phobius"/>
    </source>
</evidence>
<keyword evidence="8 14" id="KW-0418">Kinase</keyword>
<dbReference type="InterPro" id="IPR001480">
    <property type="entry name" value="Bulb-type_lectin_dom"/>
</dbReference>
<feature type="domain" description="Bulb-type lectin" evidence="19">
    <location>
        <begin position="16"/>
        <end position="137"/>
    </location>
</feature>
<evidence type="ECO:0000259" key="20">
    <source>
        <dbReference type="PROSITE" id="PS50948"/>
    </source>
</evidence>
<dbReference type="InterPro" id="IPR036426">
    <property type="entry name" value="Bulb-type_lectin_dom_sf"/>
</dbReference>
<dbReference type="InterPro" id="IPR024171">
    <property type="entry name" value="SRK-like_kinase"/>
</dbReference>
<dbReference type="CDD" id="cd01098">
    <property type="entry name" value="PAN_AP_plant"/>
    <property type="match status" value="1"/>
</dbReference>
<organism evidence="21 22">
    <name type="scientific">Hevea brasiliensis</name>
    <name type="common">Para rubber tree</name>
    <name type="synonym">Siphonia brasiliensis</name>
    <dbReference type="NCBI Taxonomy" id="3981"/>
    <lineage>
        <taxon>Eukaryota</taxon>
        <taxon>Viridiplantae</taxon>
        <taxon>Streptophyta</taxon>
        <taxon>Embryophyta</taxon>
        <taxon>Tracheophyta</taxon>
        <taxon>Spermatophyta</taxon>
        <taxon>Magnoliopsida</taxon>
        <taxon>eudicotyledons</taxon>
        <taxon>Gunneridae</taxon>
        <taxon>Pentapetalae</taxon>
        <taxon>rosids</taxon>
        <taxon>fabids</taxon>
        <taxon>Malpighiales</taxon>
        <taxon>Euphorbiaceae</taxon>
        <taxon>Crotonoideae</taxon>
        <taxon>Micrandreae</taxon>
        <taxon>Hevea</taxon>
    </lineage>
</organism>
<protein>
    <recommendedName>
        <fullName evidence="14">Receptor-like serine/threonine-protein kinase</fullName>
        <ecNumber evidence="14">2.7.11.1</ecNumber>
    </recommendedName>
</protein>
<evidence type="ECO:0000313" key="22">
    <source>
        <dbReference type="Proteomes" id="UP001174677"/>
    </source>
</evidence>
<evidence type="ECO:0000256" key="17">
    <source>
        <dbReference type="SAM" id="SignalP"/>
    </source>
</evidence>
<comment type="catalytic activity">
    <reaction evidence="14">
        <text>L-seryl-[protein] + ATP = O-phospho-L-seryl-[protein] + ADP + H(+)</text>
        <dbReference type="Rhea" id="RHEA:17989"/>
        <dbReference type="Rhea" id="RHEA-COMP:9863"/>
        <dbReference type="Rhea" id="RHEA-COMP:11604"/>
        <dbReference type="ChEBI" id="CHEBI:15378"/>
        <dbReference type="ChEBI" id="CHEBI:29999"/>
        <dbReference type="ChEBI" id="CHEBI:30616"/>
        <dbReference type="ChEBI" id="CHEBI:83421"/>
        <dbReference type="ChEBI" id="CHEBI:456216"/>
        <dbReference type="EC" id="2.7.11.1"/>
    </reaction>
</comment>
<feature type="domain" description="Protein kinase" evidence="18">
    <location>
        <begin position="447"/>
        <end position="699"/>
    </location>
</feature>
<feature type="chain" id="PRO_5047520794" description="Receptor-like serine/threonine-protein kinase" evidence="17">
    <location>
        <begin position="21"/>
        <end position="739"/>
    </location>
</feature>
<comment type="caution">
    <text evidence="21">The sequence shown here is derived from an EMBL/GenBank/DDBJ whole genome shotgun (WGS) entry which is preliminary data.</text>
</comment>
<dbReference type="Gene3D" id="1.10.510.10">
    <property type="entry name" value="Transferase(Phosphotransferase) domain 1"/>
    <property type="match status" value="1"/>
</dbReference>
<dbReference type="CDD" id="cd00028">
    <property type="entry name" value="B_lectin"/>
    <property type="match status" value="1"/>
</dbReference>
<proteinExistence type="inferred from homology"/>
<evidence type="ECO:0000256" key="3">
    <source>
        <dbReference type="ARBA" id="ARBA00022527"/>
    </source>
</evidence>
<evidence type="ECO:0000256" key="8">
    <source>
        <dbReference type="ARBA" id="ARBA00022777"/>
    </source>
</evidence>
<dbReference type="Gene3D" id="2.90.10.10">
    <property type="entry name" value="Bulb-type lectin domain"/>
    <property type="match status" value="1"/>
</dbReference>
<dbReference type="PANTHER" id="PTHR27002:SF1090">
    <property type="entry name" value="S-LOCUS LECTIN KINASE FAMILY PROTEIN"/>
    <property type="match status" value="1"/>
</dbReference>
<dbReference type="Pfam" id="PF01453">
    <property type="entry name" value="B_lectin"/>
    <property type="match status" value="1"/>
</dbReference>
<dbReference type="PANTHER" id="PTHR27002">
    <property type="entry name" value="RECEPTOR-LIKE SERINE/THREONINE-PROTEIN KINASE SD1-8"/>
    <property type="match status" value="1"/>
</dbReference>
<accession>A0ABQ9MTP4</accession>
<dbReference type="PROSITE" id="PS50011">
    <property type="entry name" value="PROTEIN_KINASE_DOM"/>
    <property type="match status" value="1"/>
</dbReference>
<dbReference type="InterPro" id="IPR000719">
    <property type="entry name" value="Prot_kinase_dom"/>
</dbReference>
<evidence type="ECO:0000313" key="21">
    <source>
        <dbReference type="EMBL" id="KAJ9182787.1"/>
    </source>
</evidence>
<evidence type="ECO:0000256" key="2">
    <source>
        <dbReference type="ARBA" id="ARBA00022475"/>
    </source>
</evidence>
<dbReference type="InterPro" id="IPR001245">
    <property type="entry name" value="Ser-Thr/Tyr_kinase_cat_dom"/>
</dbReference>
<dbReference type="PIRSF" id="PIRSF000641">
    <property type="entry name" value="SRK"/>
    <property type="match status" value="1"/>
</dbReference>
<keyword evidence="4 14" id="KW-0808">Transferase</keyword>
<evidence type="ECO:0000256" key="1">
    <source>
        <dbReference type="ARBA" id="ARBA00004251"/>
    </source>
</evidence>
<dbReference type="InterPro" id="IPR021820">
    <property type="entry name" value="S-locus_recpt_kinase_C"/>
</dbReference>
<evidence type="ECO:0000256" key="7">
    <source>
        <dbReference type="ARBA" id="ARBA00022741"/>
    </source>
</evidence>
<dbReference type="Pfam" id="PF11883">
    <property type="entry name" value="DUF3403"/>
    <property type="match status" value="1"/>
</dbReference>
<keyword evidence="3 14" id="KW-0723">Serine/threonine-protein kinase</keyword>
<name>A0ABQ9MTP4_HEVBR</name>
<evidence type="ECO:0000256" key="4">
    <source>
        <dbReference type="ARBA" id="ARBA00022679"/>
    </source>
</evidence>
<keyword evidence="13" id="KW-0325">Glycoprotein</keyword>
<keyword evidence="5 16" id="KW-0812">Transmembrane</keyword>
<keyword evidence="2" id="KW-1003">Cell membrane</keyword>
<dbReference type="SUPFAM" id="SSF56112">
    <property type="entry name" value="Protein kinase-like (PK-like)"/>
    <property type="match status" value="1"/>
</dbReference>
<comment type="subcellular location">
    <subcellularLocation>
        <location evidence="1">Cell membrane</location>
        <topology evidence="1">Single-pass type I membrane protein</topology>
    </subcellularLocation>
</comment>
<sequence>MLHKSLIMVTIASMALDTIATTQTMRDNETIVSAGGTFELGFFSPGTSKYRYLGVWYKKISYKTIVWVANRDTLLTDSCGVLKFNDRGIPVLLNQSNAVIWSSGTSRGVRNPVAQLLDSGNLVVRDEDDLIPENFLWQSFDNPVSTFLPGMKIGLVNESLYVCFSSWKSIDDPSDGNFTVEVDLSGLQMYLKQNSVAKARSGPWNGVGFSGMPYLKPNPIYNYTFVFYQKEVYYTYELVDSSFFTRIVLNQDGLIEPSLWVDRTSSWSRYLSAPDNCDTYALCGVHGSCAINNSPVCRCLKGFVPKQQKDWDKADWSNGCVRRIPLECQKGDGFVKYPNVKLPDMKNSSNESMTLKLDECEMICLKNCSCMAYANSKIVKILAGLVSLIGMLLLCLGLCFFTLKKKKKNQNKQEGIHMNDYENKEGEEDMELPTFDMTTIAKATDNFSIDNKLGQGGFGPVYNGTLPGGQEIAVKRLSKSSGQGQTEFKTEVILISKLQHRNLVRLLGCCIQKDEKISNFLDWPKRIHIIGGIAKGLLYLHQESRLRIIHRDYLKASNVLLDKDMNPKISDFGMARIFGGDQTEANTNRWLYVPEYAGNGLFSMKSDVFSFGVLALEIVSGKKNRGFSHPDHNHNLPGNVWKLWMEERSLELVDNMLDSFSISEVLRCINVGLLCVQQRPEDRPYISSVVVMLGTQSSLPQPMQPGFFTERNMPEAESSSSKHGSTSVNEMNTTLLEAR</sequence>
<comment type="catalytic activity">
    <reaction evidence="14">
        <text>L-threonyl-[protein] + ATP = O-phospho-L-threonyl-[protein] + ADP + H(+)</text>
        <dbReference type="Rhea" id="RHEA:46608"/>
        <dbReference type="Rhea" id="RHEA-COMP:11060"/>
        <dbReference type="Rhea" id="RHEA-COMP:11605"/>
        <dbReference type="ChEBI" id="CHEBI:15378"/>
        <dbReference type="ChEBI" id="CHEBI:30013"/>
        <dbReference type="ChEBI" id="CHEBI:30616"/>
        <dbReference type="ChEBI" id="CHEBI:61977"/>
        <dbReference type="ChEBI" id="CHEBI:456216"/>
        <dbReference type="EC" id="2.7.11.1"/>
    </reaction>
</comment>
<evidence type="ECO:0000259" key="19">
    <source>
        <dbReference type="PROSITE" id="PS50927"/>
    </source>
</evidence>
<dbReference type="SMART" id="SM00108">
    <property type="entry name" value="B_lectin"/>
    <property type="match status" value="1"/>
</dbReference>
<evidence type="ECO:0000256" key="11">
    <source>
        <dbReference type="ARBA" id="ARBA00023136"/>
    </source>
</evidence>
<dbReference type="InterPro" id="IPR011009">
    <property type="entry name" value="Kinase-like_dom_sf"/>
</dbReference>
<evidence type="ECO:0000256" key="10">
    <source>
        <dbReference type="ARBA" id="ARBA00022989"/>
    </source>
</evidence>
<dbReference type="Proteomes" id="UP001174677">
    <property type="component" value="Chromosome 4"/>
</dbReference>
<keyword evidence="22" id="KW-1185">Reference proteome</keyword>
<evidence type="ECO:0000256" key="5">
    <source>
        <dbReference type="ARBA" id="ARBA00022692"/>
    </source>
</evidence>
<feature type="compositionally biased region" description="Polar residues" evidence="15">
    <location>
        <begin position="717"/>
        <end position="739"/>
    </location>
</feature>
<gene>
    <name evidence="21" type="ORF">P3X46_006740</name>
</gene>
<dbReference type="PROSITE" id="PS50948">
    <property type="entry name" value="PAN"/>
    <property type="match status" value="1"/>
</dbReference>
<keyword evidence="9 14" id="KW-0067">ATP-binding</keyword>